<dbReference type="EMBL" id="MHTT01000001">
    <property type="protein sequence ID" value="OHA66509.1"/>
    <property type="molecule type" value="Genomic_DNA"/>
</dbReference>
<evidence type="ECO:0000313" key="2">
    <source>
        <dbReference type="Proteomes" id="UP000178065"/>
    </source>
</evidence>
<comment type="caution">
    <text evidence="1">The sequence shown here is derived from an EMBL/GenBank/DDBJ whole genome shotgun (WGS) entry which is preliminary data.</text>
</comment>
<dbReference type="Proteomes" id="UP000178065">
    <property type="component" value="Unassembled WGS sequence"/>
</dbReference>
<name>A0A1G2R292_9BACT</name>
<proteinExistence type="predicted"/>
<dbReference type="InterPro" id="IPR029063">
    <property type="entry name" value="SAM-dependent_MTases_sf"/>
</dbReference>
<dbReference type="Pfam" id="PF13578">
    <property type="entry name" value="Methyltransf_24"/>
    <property type="match status" value="1"/>
</dbReference>
<accession>A0A1G2R292</accession>
<sequence length="320" mass="36491">MSNEKSFNFVKQVKGAIQQAHETGQLPETKNDVLDGFSGDSIVGCLQRLTKIVSARNDSCYLEIGVLQGFTLLSIALANPDVPCFGIDDFSLFNEGKKNFEIVRERQRKLGITNAHILNMDFEEALDNLEQHIQEKKIGVLFVDGPHDYRSQLISLLKAKRSLADSAVIVVDDANYAHVRQANADFLASELDFALLFEAYTPLHPANMTPRVKEKARKGWWNGVNVLMKDRERRVVRSFPPTGERERFFASHDVFRHEFAETAIEALRYGSALVDGTESEEKKRRKLLKERLLSERQRHPGRFPFYNTESKGLPDFKLHL</sequence>
<evidence type="ECO:0000313" key="1">
    <source>
        <dbReference type="EMBL" id="OHA66509.1"/>
    </source>
</evidence>
<dbReference type="STRING" id="1802448.A2672_00220"/>
<dbReference type="SUPFAM" id="SSF53335">
    <property type="entry name" value="S-adenosyl-L-methionine-dependent methyltransferases"/>
    <property type="match status" value="1"/>
</dbReference>
<reference evidence="1 2" key="1">
    <citation type="journal article" date="2016" name="Nat. Commun.">
        <title>Thousands of microbial genomes shed light on interconnected biogeochemical processes in an aquifer system.</title>
        <authorList>
            <person name="Anantharaman K."/>
            <person name="Brown C.T."/>
            <person name="Hug L.A."/>
            <person name="Sharon I."/>
            <person name="Castelle C.J."/>
            <person name="Probst A.J."/>
            <person name="Thomas B.C."/>
            <person name="Singh A."/>
            <person name="Wilkins M.J."/>
            <person name="Karaoz U."/>
            <person name="Brodie E.L."/>
            <person name="Williams K.H."/>
            <person name="Hubbard S.S."/>
            <person name="Banfield J.F."/>
        </authorList>
    </citation>
    <scope>NUCLEOTIDE SEQUENCE [LARGE SCALE GENOMIC DNA]</scope>
</reference>
<gene>
    <name evidence="1" type="ORF">A2672_00220</name>
</gene>
<dbReference type="AlphaFoldDB" id="A0A1G2R292"/>
<protein>
    <submittedName>
        <fullName evidence="1">Uncharacterized protein</fullName>
    </submittedName>
</protein>
<organism evidence="1 2">
    <name type="scientific">Candidatus Wildermuthbacteria bacterium RIFCSPHIGHO2_01_FULL_49_22b</name>
    <dbReference type="NCBI Taxonomy" id="1802448"/>
    <lineage>
        <taxon>Bacteria</taxon>
        <taxon>Candidatus Wildermuthiibacteriota</taxon>
    </lineage>
</organism>
<dbReference type="Gene3D" id="3.40.50.150">
    <property type="entry name" value="Vaccinia Virus protein VP39"/>
    <property type="match status" value="1"/>
</dbReference>